<comment type="caution">
    <text evidence="2">The sequence shown here is derived from an EMBL/GenBank/DDBJ whole genome shotgun (WGS) entry which is preliminary data.</text>
</comment>
<keyword evidence="3" id="KW-1185">Reference proteome</keyword>
<dbReference type="Proteomes" id="UP000728185">
    <property type="component" value="Unassembled WGS sequence"/>
</dbReference>
<proteinExistence type="predicted"/>
<keyword evidence="1" id="KW-0175">Coiled coil</keyword>
<reference evidence="2" key="1">
    <citation type="submission" date="2019-05" db="EMBL/GenBank/DDBJ databases">
        <title>Annotation for the trematode Fasciolopsis buski.</title>
        <authorList>
            <person name="Choi Y.-J."/>
        </authorList>
    </citation>
    <scope>NUCLEOTIDE SEQUENCE</scope>
    <source>
        <strain evidence="2">HT</strain>
        <tissue evidence="2">Whole worm</tissue>
    </source>
</reference>
<organism evidence="2 3">
    <name type="scientific">Fasciolopsis buskii</name>
    <dbReference type="NCBI Taxonomy" id="27845"/>
    <lineage>
        <taxon>Eukaryota</taxon>
        <taxon>Metazoa</taxon>
        <taxon>Spiralia</taxon>
        <taxon>Lophotrochozoa</taxon>
        <taxon>Platyhelminthes</taxon>
        <taxon>Trematoda</taxon>
        <taxon>Digenea</taxon>
        <taxon>Plagiorchiida</taxon>
        <taxon>Echinostomata</taxon>
        <taxon>Echinostomatoidea</taxon>
        <taxon>Fasciolidae</taxon>
        <taxon>Fasciolopsis</taxon>
    </lineage>
</organism>
<sequence length="113" mass="13352">MTHCESGSRMRAVCRAIRETRGSVPDCIFKFQSFEKIFPLDAGAHNKRHSQLLSDFDRRTSYLAELRFAEQKVQAECDQLQQRIDALTEERKNLWTQKEKTVREQHERLIKAK</sequence>
<protein>
    <submittedName>
        <fullName evidence="2">Uncharacterized protein</fullName>
    </submittedName>
</protein>
<dbReference type="AlphaFoldDB" id="A0A8E0RRE7"/>
<evidence type="ECO:0000313" key="3">
    <source>
        <dbReference type="Proteomes" id="UP000728185"/>
    </source>
</evidence>
<dbReference type="EMBL" id="LUCM01009223">
    <property type="protein sequence ID" value="KAA0187304.1"/>
    <property type="molecule type" value="Genomic_DNA"/>
</dbReference>
<dbReference type="OrthoDB" id="6237641at2759"/>
<accession>A0A8E0RRE7</accession>
<feature type="coiled-coil region" evidence="1">
    <location>
        <begin position="63"/>
        <end position="97"/>
    </location>
</feature>
<evidence type="ECO:0000313" key="2">
    <source>
        <dbReference type="EMBL" id="KAA0187304.1"/>
    </source>
</evidence>
<name>A0A8E0RRE7_9TREM</name>
<evidence type="ECO:0000256" key="1">
    <source>
        <dbReference type="SAM" id="Coils"/>
    </source>
</evidence>
<gene>
    <name evidence="2" type="ORF">FBUS_09034</name>
</gene>